<sequence length="277" mass="31262">MKRAILIILLIITGLGIFFYPYVSNWLIEKNASYIIETYDQAVEASGNQEIEKEWKKAKEYNDSLEGTVLKDPFIEGSGMALQDNYKELLNIDGIMGYVEIPAIDVKLSIFHGTSDATLQKGIGHLEGSSLPIGGSGTHAILTGHTGLSKAKFFTDLVELKEGDRFYLRILDKTLAYLVDQIKVVEPENTKDLQSISGKDYVTLLTCTPYGVNSHRLLVRGVRTEYHPEEKTEVQDIKKTLTKEQRMLILTAVTSLVTVLLLICIVWVVRRKRRQKR</sequence>
<keyword evidence="2" id="KW-0812">Transmembrane</keyword>
<protein>
    <recommendedName>
        <fullName evidence="5">Sortase A</fullName>
    </recommendedName>
</protein>
<dbReference type="InterPro" id="IPR042002">
    <property type="entry name" value="Sortase_C"/>
</dbReference>
<evidence type="ECO:0000256" key="2">
    <source>
        <dbReference type="SAM" id="Phobius"/>
    </source>
</evidence>
<dbReference type="NCBIfam" id="TIGR01076">
    <property type="entry name" value="sortase_fam"/>
    <property type="match status" value="1"/>
</dbReference>
<keyword evidence="2" id="KW-0472">Membrane</keyword>
<keyword evidence="1" id="KW-0378">Hydrolase</keyword>
<gene>
    <name evidence="3" type="ORF">BLCOC_06400</name>
</gene>
<dbReference type="NCBIfam" id="NF033745">
    <property type="entry name" value="class_C_sortase"/>
    <property type="match status" value="1"/>
</dbReference>
<dbReference type="SUPFAM" id="SSF63817">
    <property type="entry name" value="Sortase"/>
    <property type="match status" value="1"/>
</dbReference>
<reference evidence="3" key="1">
    <citation type="submission" date="2023-10" db="EMBL/GenBank/DDBJ databases">
        <title>Genome sequence of Blautia coccoides DSM 935.</title>
        <authorList>
            <person name="Boeer T."/>
            <person name="Bengelsdorf F.R."/>
            <person name="Daniel R."/>
            <person name="Poehlein A."/>
        </authorList>
    </citation>
    <scope>NUCLEOTIDE SEQUENCE [LARGE SCALE GENOMIC DNA]</scope>
    <source>
        <strain evidence="3">DSM 935</strain>
    </source>
</reference>
<name>A0ABZ0U7U6_9FIRM</name>
<evidence type="ECO:0000313" key="4">
    <source>
        <dbReference type="Proteomes" id="UP001325248"/>
    </source>
</evidence>
<feature type="transmembrane region" description="Helical" evidence="2">
    <location>
        <begin position="247"/>
        <end position="269"/>
    </location>
</feature>
<dbReference type="Proteomes" id="UP001325248">
    <property type="component" value="Chromosome"/>
</dbReference>
<dbReference type="CDD" id="cd05827">
    <property type="entry name" value="Sortase_C"/>
    <property type="match status" value="1"/>
</dbReference>
<dbReference type="Gene3D" id="2.40.260.10">
    <property type="entry name" value="Sortase"/>
    <property type="match status" value="1"/>
</dbReference>
<proteinExistence type="predicted"/>
<dbReference type="InterPro" id="IPR023365">
    <property type="entry name" value="Sortase_dom-sf"/>
</dbReference>
<organism evidence="3 4">
    <name type="scientific">Blautia producta</name>
    <dbReference type="NCBI Taxonomy" id="33035"/>
    <lineage>
        <taxon>Bacteria</taxon>
        <taxon>Bacillati</taxon>
        <taxon>Bacillota</taxon>
        <taxon>Clostridia</taxon>
        <taxon>Lachnospirales</taxon>
        <taxon>Lachnospiraceae</taxon>
        <taxon>Blautia</taxon>
    </lineage>
</organism>
<keyword evidence="4" id="KW-1185">Reference proteome</keyword>
<evidence type="ECO:0000313" key="3">
    <source>
        <dbReference type="EMBL" id="WPX72304.1"/>
    </source>
</evidence>
<dbReference type="EMBL" id="CP136422">
    <property type="protein sequence ID" value="WPX72304.1"/>
    <property type="molecule type" value="Genomic_DNA"/>
</dbReference>
<keyword evidence="2" id="KW-1133">Transmembrane helix</keyword>
<accession>A0ABZ0U7U6</accession>
<evidence type="ECO:0008006" key="5">
    <source>
        <dbReference type="Google" id="ProtNLM"/>
    </source>
</evidence>
<evidence type="ECO:0000256" key="1">
    <source>
        <dbReference type="ARBA" id="ARBA00022801"/>
    </source>
</evidence>
<dbReference type="InterPro" id="IPR005754">
    <property type="entry name" value="Sortase"/>
</dbReference>
<dbReference type="Pfam" id="PF04203">
    <property type="entry name" value="Sortase"/>
    <property type="match status" value="1"/>
</dbReference>